<dbReference type="Gene3D" id="1.20.1600.10">
    <property type="entry name" value="Outer membrane efflux proteins (OEP)"/>
    <property type="match status" value="1"/>
</dbReference>
<dbReference type="Proteomes" id="UP001258994">
    <property type="component" value="Chromosome"/>
</dbReference>
<dbReference type="RefSeq" id="WP_348391958.1">
    <property type="nucleotide sequence ID" value="NZ_CP134145.1"/>
</dbReference>
<organism evidence="2 3">
    <name type="scientific">Thalassotalea psychrophila</name>
    <dbReference type="NCBI Taxonomy" id="3065647"/>
    <lineage>
        <taxon>Bacteria</taxon>
        <taxon>Pseudomonadati</taxon>
        <taxon>Pseudomonadota</taxon>
        <taxon>Gammaproteobacteria</taxon>
        <taxon>Alteromonadales</taxon>
        <taxon>Colwelliaceae</taxon>
        <taxon>Thalassotalea</taxon>
    </lineage>
</organism>
<dbReference type="InterPro" id="IPR010131">
    <property type="entry name" value="MdtP/NodT-like"/>
</dbReference>
<sequence>MLTSSCSIQTKELDVIPDIENSFIDEGKVELATNWWQSFEDAKLNELIAIGLENNQSLASSLAKVKSATAGLTVSQSNKYPDLNLTASSRSDFDNMDKANSASVGLTSSWELDLWGRIASLEQRAVWDVVARQALYKARANAVAGSIANAWFGWIAATDKQRLFADQYKRTNSALKVINRRFALGKNSITDIWQQQRLLESIVTQQTVNDARLAIFAKQLALWLGVKSSQLSQLTQTSLPKVPPLPSIGLPLSALQYRPDIQQAFAELQASNASMAAAVTDRFPRITLRASYSTNKNNVQDLFDDWSGSLISSLVLPLFDAGAKKAVVKQKEYDLQASFADYKQTWLEAIYAVETSLITEQQLTKVANNIDLQMLLAKKTERVISSKYLNGKASYLTLLKAQETSLNLERQVVDAQKELINNRVSLYRELSHGNFTQASDVEEKETNFSAKTIIDENT</sequence>
<evidence type="ECO:0000313" key="2">
    <source>
        <dbReference type="EMBL" id="WNC72843.1"/>
    </source>
</evidence>
<comment type="similarity">
    <text evidence="1">Belongs to the outer membrane factor (OMF) (TC 1.B.17) family.</text>
</comment>
<evidence type="ECO:0000313" key="3">
    <source>
        <dbReference type="Proteomes" id="UP001258994"/>
    </source>
</evidence>
<evidence type="ECO:0000256" key="1">
    <source>
        <dbReference type="ARBA" id="ARBA00007613"/>
    </source>
</evidence>
<accession>A0ABY9TVS3</accession>
<name>A0ABY9TVS3_9GAMM</name>
<dbReference type="EMBL" id="CP134145">
    <property type="protein sequence ID" value="WNC72843.1"/>
    <property type="molecule type" value="Genomic_DNA"/>
</dbReference>
<gene>
    <name evidence="2" type="ORF">RGQ13_02380</name>
</gene>
<dbReference type="Gene3D" id="2.20.200.10">
    <property type="entry name" value="Outer membrane efflux proteins (OEP)"/>
    <property type="match status" value="1"/>
</dbReference>
<dbReference type="PANTHER" id="PTHR30203:SF33">
    <property type="entry name" value="BLR4455 PROTEIN"/>
    <property type="match status" value="1"/>
</dbReference>
<dbReference type="Pfam" id="PF02321">
    <property type="entry name" value="OEP"/>
    <property type="match status" value="2"/>
</dbReference>
<dbReference type="PANTHER" id="PTHR30203">
    <property type="entry name" value="OUTER MEMBRANE CATION EFFLUX PROTEIN"/>
    <property type="match status" value="1"/>
</dbReference>
<keyword evidence="3" id="KW-1185">Reference proteome</keyword>
<dbReference type="SUPFAM" id="SSF56954">
    <property type="entry name" value="Outer membrane efflux proteins (OEP)"/>
    <property type="match status" value="1"/>
</dbReference>
<proteinExistence type="inferred from homology"/>
<dbReference type="InterPro" id="IPR003423">
    <property type="entry name" value="OMP_efflux"/>
</dbReference>
<protein>
    <submittedName>
        <fullName evidence="2">TolC family protein</fullName>
    </submittedName>
</protein>
<reference evidence="3" key="1">
    <citation type="submission" date="2023-09" db="EMBL/GenBank/DDBJ databases">
        <authorList>
            <person name="Li S."/>
            <person name="Li X."/>
            <person name="Zhang C."/>
            <person name="Zhao Z."/>
        </authorList>
    </citation>
    <scope>NUCLEOTIDE SEQUENCE [LARGE SCALE GENOMIC DNA]</scope>
    <source>
        <strain evidence="3">SQ149</strain>
    </source>
</reference>